<dbReference type="EMBL" id="AP024814">
    <property type="protein sequence ID" value="BCZ18272.1"/>
    <property type="molecule type" value="Genomic_DNA"/>
</dbReference>
<keyword evidence="2" id="KW-0479">Metal-binding</keyword>
<gene>
    <name evidence="6" type="ORF">NHP190003_15540</name>
</gene>
<evidence type="ECO:0000256" key="1">
    <source>
        <dbReference type="ARBA" id="ARBA00022485"/>
    </source>
</evidence>
<evidence type="ECO:0000256" key="2">
    <source>
        <dbReference type="ARBA" id="ARBA00022723"/>
    </source>
</evidence>
<sequence>MPKKPLRDVFKDHKKPFAVPLPYFNSQKAHICVACVGGCVSSCPENIIVKAPDEPPHLDFSQSGCTFCGACLKACAELGGVLEEDIGIEAVALIDTAACLGHQGVVCLACQDACKDGAIHFLGMLKPRIDWQACTGCGFCVGVCPTQAILFMKRSV</sequence>
<dbReference type="Proteomes" id="UP000826775">
    <property type="component" value="Chromosome"/>
</dbReference>
<organism evidence="6 7">
    <name type="scientific">Helicobacter gastrocanis</name>
    <dbReference type="NCBI Taxonomy" id="2849641"/>
    <lineage>
        <taxon>Bacteria</taxon>
        <taxon>Pseudomonadati</taxon>
        <taxon>Campylobacterota</taxon>
        <taxon>Epsilonproteobacteria</taxon>
        <taxon>Campylobacterales</taxon>
        <taxon>Helicobacteraceae</taxon>
        <taxon>Helicobacter</taxon>
    </lineage>
</organism>
<dbReference type="InterPro" id="IPR050572">
    <property type="entry name" value="Fe-S_Ferredoxin"/>
</dbReference>
<dbReference type="PANTHER" id="PTHR43687">
    <property type="entry name" value="ADENYLYLSULFATE REDUCTASE, BETA SUBUNIT"/>
    <property type="match status" value="1"/>
</dbReference>
<dbReference type="PROSITE" id="PS00198">
    <property type="entry name" value="4FE4S_FER_1"/>
    <property type="match status" value="1"/>
</dbReference>
<keyword evidence="3" id="KW-0408">Iron</keyword>
<dbReference type="PANTHER" id="PTHR43687:SF1">
    <property type="entry name" value="FERREDOXIN III"/>
    <property type="match status" value="1"/>
</dbReference>
<keyword evidence="7" id="KW-1185">Reference proteome</keyword>
<evidence type="ECO:0000259" key="5">
    <source>
        <dbReference type="PROSITE" id="PS51379"/>
    </source>
</evidence>
<dbReference type="InterPro" id="IPR017896">
    <property type="entry name" value="4Fe4S_Fe-S-bd"/>
</dbReference>
<dbReference type="Gene3D" id="3.30.70.20">
    <property type="match status" value="2"/>
</dbReference>
<dbReference type="SUPFAM" id="SSF46548">
    <property type="entry name" value="alpha-helical ferredoxin"/>
    <property type="match status" value="1"/>
</dbReference>
<dbReference type="Pfam" id="PF00037">
    <property type="entry name" value="Fer4"/>
    <property type="match status" value="1"/>
</dbReference>
<name>A0ABN6I3V1_9HELI</name>
<accession>A0ABN6I3V1</accession>
<feature type="domain" description="4Fe-4S ferredoxin-type" evidence="5">
    <location>
        <begin position="125"/>
        <end position="154"/>
    </location>
</feature>
<dbReference type="PROSITE" id="PS51379">
    <property type="entry name" value="4FE4S_FER_2"/>
    <property type="match status" value="3"/>
</dbReference>
<feature type="domain" description="4Fe-4S ferredoxin-type" evidence="5">
    <location>
        <begin position="54"/>
        <end position="87"/>
    </location>
</feature>
<feature type="domain" description="4Fe-4S ferredoxin-type" evidence="5">
    <location>
        <begin position="20"/>
        <end position="53"/>
    </location>
</feature>
<keyword evidence="4" id="KW-0411">Iron-sulfur</keyword>
<protein>
    <recommendedName>
        <fullName evidence="5">4Fe-4S ferredoxin-type domain-containing protein</fullName>
    </recommendedName>
</protein>
<proteinExistence type="predicted"/>
<dbReference type="RefSeq" id="WP_221279492.1">
    <property type="nucleotide sequence ID" value="NZ_AP024814.1"/>
</dbReference>
<evidence type="ECO:0000313" key="6">
    <source>
        <dbReference type="EMBL" id="BCZ18272.1"/>
    </source>
</evidence>
<evidence type="ECO:0000313" key="7">
    <source>
        <dbReference type="Proteomes" id="UP000826775"/>
    </source>
</evidence>
<evidence type="ECO:0000256" key="3">
    <source>
        <dbReference type="ARBA" id="ARBA00023004"/>
    </source>
</evidence>
<evidence type="ECO:0000256" key="4">
    <source>
        <dbReference type="ARBA" id="ARBA00023014"/>
    </source>
</evidence>
<dbReference type="InterPro" id="IPR017900">
    <property type="entry name" value="4Fe4S_Fe_S_CS"/>
</dbReference>
<keyword evidence="1" id="KW-0004">4Fe-4S</keyword>
<reference evidence="6 7" key="1">
    <citation type="submission" date="2021-07" db="EMBL/GenBank/DDBJ databases">
        <title>Novel Helicobacter sp. Isolated from a dog.</title>
        <authorList>
            <person name="Rimbara E."/>
            <person name="Suzuki M."/>
        </authorList>
    </citation>
    <scope>NUCLEOTIDE SEQUENCE [LARGE SCALE GENOMIC DNA]</scope>
    <source>
        <strain evidence="7">NHP19-003</strain>
    </source>
</reference>